<evidence type="ECO:0000313" key="12">
    <source>
        <dbReference type="Proteomes" id="UP000277896"/>
    </source>
</evidence>
<dbReference type="GO" id="GO:0022857">
    <property type="term" value="F:transmembrane transporter activity"/>
    <property type="evidence" value="ECO:0007669"/>
    <property type="project" value="InterPro"/>
</dbReference>
<feature type="domain" description="Major facilitator superfamily (MFS) profile" evidence="8">
    <location>
        <begin position="210"/>
        <end position="395"/>
    </location>
</feature>
<evidence type="ECO:0000313" key="10">
    <source>
        <dbReference type="EMBL" id="GBF03507.1"/>
    </source>
</evidence>
<proteinExistence type="predicted"/>
<reference evidence="10 11" key="1">
    <citation type="submission" date="2017-04" db="EMBL/GenBank/DDBJ databases">
        <title>In vitro and in silico characterization of Lactobacillus paraplantarum D2-1, a starter culture for soymilk fermentation.</title>
        <authorList>
            <person name="Endo A."/>
            <person name="Sasaki F."/>
            <person name="Maeno S."/>
            <person name="Kanesaki Y."/>
            <person name="Kubota E."/>
            <person name="Torres G.A."/>
            <person name="Tomita S."/>
            <person name="Nakagawa J."/>
        </authorList>
    </citation>
    <scope>NUCLEOTIDE SEQUENCE [LARGE SCALE GENOMIC DNA]</scope>
    <source>
        <strain evidence="10 11">D2-1</strain>
    </source>
</reference>
<keyword evidence="3" id="KW-1003">Cell membrane</keyword>
<dbReference type="SUPFAM" id="SSF103473">
    <property type="entry name" value="MFS general substrate transporter"/>
    <property type="match status" value="1"/>
</dbReference>
<dbReference type="PROSITE" id="PS50850">
    <property type="entry name" value="MFS"/>
    <property type="match status" value="1"/>
</dbReference>
<dbReference type="Pfam" id="PF07690">
    <property type="entry name" value="MFS_1"/>
    <property type="match status" value="1"/>
</dbReference>
<name>A0AAD0X7E8_9LACO</name>
<gene>
    <name evidence="9" type="ORF">LP667_13595</name>
    <name evidence="10" type="ORF">LPPLD21_03077</name>
</gene>
<feature type="transmembrane region" description="Helical" evidence="7">
    <location>
        <begin position="40"/>
        <end position="61"/>
    </location>
</feature>
<evidence type="ECO:0000256" key="4">
    <source>
        <dbReference type="ARBA" id="ARBA00022692"/>
    </source>
</evidence>
<keyword evidence="11" id="KW-1185">Reference proteome</keyword>
<comment type="subcellular location">
    <subcellularLocation>
        <location evidence="1">Cell membrane</location>
        <topology evidence="1">Multi-pass membrane protein</topology>
    </subcellularLocation>
</comment>
<evidence type="ECO:0000256" key="7">
    <source>
        <dbReference type="SAM" id="Phobius"/>
    </source>
</evidence>
<feature type="transmembrane region" description="Helical" evidence="7">
    <location>
        <begin position="300"/>
        <end position="326"/>
    </location>
</feature>
<reference evidence="9 12" key="2">
    <citation type="submission" date="2018-10" db="EMBL/GenBank/DDBJ databases">
        <title>Genome seuquencing of Lactobacillus species.</title>
        <authorList>
            <person name="Baek C."/>
            <person name="Yi H."/>
        </authorList>
    </citation>
    <scope>NUCLEOTIDE SEQUENCE [LARGE SCALE GENOMIC DNA]</scope>
    <source>
        <strain evidence="9 12">DSM 10667</strain>
    </source>
</reference>
<feature type="transmembrane region" description="Helical" evidence="7">
    <location>
        <begin position="73"/>
        <end position="91"/>
    </location>
</feature>
<evidence type="ECO:0000313" key="11">
    <source>
        <dbReference type="Proteomes" id="UP000236162"/>
    </source>
</evidence>
<dbReference type="GO" id="GO:0005886">
    <property type="term" value="C:plasma membrane"/>
    <property type="evidence" value="ECO:0007669"/>
    <property type="project" value="UniProtKB-SubCell"/>
</dbReference>
<evidence type="ECO:0000256" key="2">
    <source>
        <dbReference type="ARBA" id="ARBA00022448"/>
    </source>
</evidence>
<keyword evidence="4 7" id="KW-0812">Transmembrane</keyword>
<organism evidence="9 12">
    <name type="scientific">Lactiplantibacillus paraplantarum</name>
    <dbReference type="NCBI Taxonomy" id="60520"/>
    <lineage>
        <taxon>Bacteria</taxon>
        <taxon>Bacillati</taxon>
        <taxon>Bacillota</taxon>
        <taxon>Bacilli</taxon>
        <taxon>Lactobacillales</taxon>
        <taxon>Lactobacillaceae</taxon>
        <taxon>Lactiplantibacillus</taxon>
    </lineage>
</organism>
<dbReference type="Proteomes" id="UP000277896">
    <property type="component" value="Chromosome"/>
</dbReference>
<protein>
    <submittedName>
        <fullName evidence="9">MFS transporter</fullName>
    </submittedName>
    <submittedName>
        <fullName evidence="10">Major facilitator superfamily transporter</fullName>
    </submittedName>
</protein>
<dbReference type="EMBL" id="CP032744">
    <property type="protein sequence ID" value="AYJ39757.1"/>
    <property type="molecule type" value="Genomic_DNA"/>
</dbReference>
<dbReference type="CDD" id="cd17329">
    <property type="entry name" value="MFS_MdtH_MDR_like"/>
    <property type="match status" value="1"/>
</dbReference>
<accession>A0AAD0X7E8</accession>
<dbReference type="InterPro" id="IPR011701">
    <property type="entry name" value="MFS"/>
</dbReference>
<evidence type="ECO:0000256" key="6">
    <source>
        <dbReference type="ARBA" id="ARBA00023136"/>
    </source>
</evidence>
<feature type="transmembrane region" description="Helical" evidence="7">
    <location>
        <begin position="209"/>
        <end position="228"/>
    </location>
</feature>
<feature type="transmembrane region" description="Helical" evidence="7">
    <location>
        <begin position="275"/>
        <end position="294"/>
    </location>
</feature>
<dbReference type="Gene3D" id="1.20.1250.20">
    <property type="entry name" value="MFS general substrate transporter like domains"/>
    <property type="match status" value="2"/>
</dbReference>
<evidence type="ECO:0000256" key="5">
    <source>
        <dbReference type="ARBA" id="ARBA00022989"/>
    </source>
</evidence>
<feature type="transmembrane region" description="Helical" evidence="7">
    <location>
        <begin position="366"/>
        <end position="387"/>
    </location>
</feature>
<feature type="transmembrane region" description="Helical" evidence="7">
    <location>
        <begin position="159"/>
        <end position="177"/>
    </location>
</feature>
<evidence type="ECO:0000256" key="1">
    <source>
        <dbReference type="ARBA" id="ARBA00004651"/>
    </source>
</evidence>
<keyword evidence="2" id="KW-0813">Transport</keyword>
<evidence type="ECO:0000259" key="8">
    <source>
        <dbReference type="PROSITE" id="PS50850"/>
    </source>
</evidence>
<feature type="transmembrane region" description="Helical" evidence="7">
    <location>
        <begin position="130"/>
        <end position="153"/>
    </location>
</feature>
<dbReference type="InterPro" id="IPR036259">
    <property type="entry name" value="MFS_trans_sf"/>
</dbReference>
<dbReference type="Proteomes" id="UP000236162">
    <property type="component" value="Unassembled WGS sequence"/>
</dbReference>
<dbReference type="PANTHER" id="PTHR23517:SF10">
    <property type="entry name" value="MAJOR FACILITATOR SUPERFAMILY (MFS) PROFILE DOMAIN-CONTAINING PROTEIN"/>
    <property type="match status" value="1"/>
</dbReference>
<dbReference type="InterPro" id="IPR020846">
    <property type="entry name" value="MFS_dom"/>
</dbReference>
<keyword evidence="5 7" id="KW-1133">Transmembrane helix</keyword>
<dbReference type="EMBL" id="BDOR01000033">
    <property type="protein sequence ID" value="GBF03507.1"/>
    <property type="molecule type" value="Genomic_DNA"/>
</dbReference>
<evidence type="ECO:0000256" key="3">
    <source>
        <dbReference type="ARBA" id="ARBA00022475"/>
    </source>
</evidence>
<dbReference type="AlphaFoldDB" id="A0AAD0X7E8"/>
<feature type="transmembrane region" description="Helical" evidence="7">
    <location>
        <begin position="97"/>
        <end position="118"/>
    </location>
</feature>
<evidence type="ECO:0000313" key="9">
    <source>
        <dbReference type="EMBL" id="AYJ39757.1"/>
    </source>
</evidence>
<sequence>MSRTLKLRWLLLGEFFGSFGNSFIWPLTTIYMHNQLHQSLTISGIILMLYSGFNVLGSYVAGIRFDHHDPRRMMIGGLIGAIGVMGILVKYNSWPYYPILLISFGFFNGWIITILNAFGTQLVGQKSRFVFNMLYFTNNLGVVFGTMVAGPLYQLNGNRVSILFAITIGMYFIYLLIVRRFFILTSMPLQSEKHKVVGPRASLPNNNGYSIWMLFISIAIIWVTYSQWSSNFSVYMTGQGISMMKYSLLWTINGVLIMVFQPIITWLTRRITNDYWLVYFGVLMFIFSFAILMLSHTYLMFVLGMGILTLGEITVFPTIPAIVNLLTPANVKGRYQGLLNAWISIGKALGPLIGGMMIQIFSYQGLFLFCTGSLGLVALSIMSVRLISKNTMQKF</sequence>
<feature type="transmembrane region" description="Helical" evidence="7">
    <location>
        <begin position="7"/>
        <end position="28"/>
    </location>
</feature>
<dbReference type="RefSeq" id="WP_021731131.1">
    <property type="nucleotide sequence ID" value="NZ_AVAI01000097.1"/>
</dbReference>
<feature type="transmembrane region" description="Helical" evidence="7">
    <location>
        <begin position="248"/>
        <end position="268"/>
    </location>
</feature>
<keyword evidence="6 7" id="KW-0472">Membrane</keyword>
<dbReference type="InterPro" id="IPR050171">
    <property type="entry name" value="MFS_Transporters"/>
</dbReference>
<feature type="transmembrane region" description="Helical" evidence="7">
    <location>
        <begin position="338"/>
        <end position="360"/>
    </location>
</feature>
<dbReference type="PANTHER" id="PTHR23517">
    <property type="entry name" value="RESISTANCE PROTEIN MDTM, PUTATIVE-RELATED-RELATED"/>
    <property type="match status" value="1"/>
</dbReference>